<feature type="transmembrane region" description="Helical" evidence="1">
    <location>
        <begin position="12"/>
        <end position="30"/>
    </location>
</feature>
<sequence length="66" mass="7191">MWKKLILSEKDYEYLTKGLASGVGLGIIIGSLVGDVLFFFALGGVLGIIGSGIFSFYKKFKVENKI</sequence>
<protein>
    <submittedName>
        <fullName evidence="2">Uncharacterized protein</fullName>
    </submittedName>
</protein>
<keyword evidence="1" id="KW-0812">Transmembrane</keyword>
<evidence type="ECO:0000313" key="3">
    <source>
        <dbReference type="Proteomes" id="UP000767334"/>
    </source>
</evidence>
<evidence type="ECO:0000256" key="1">
    <source>
        <dbReference type="SAM" id="Phobius"/>
    </source>
</evidence>
<proteinExistence type="predicted"/>
<keyword evidence="1" id="KW-1133">Transmembrane helix</keyword>
<evidence type="ECO:0000313" key="2">
    <source>
        <dbReference type="EMBL" id="MBM6819879.1"/>
    </source>
</evidence>
<keyword evidence="3" id="KW-1185">Reference proteome</keyword>
<dbReference type="EMBL" id="JACJLL010000068">
    <property type="protein sequence ID" value="MBM6819879.1"/>
    <property type="molecule type" value="Genomic_DNA"/>
</dbReference>
<reference evidence="2 3" key="1">
    <citation type="journal article" date="2021" name="Sci. Rep.">
        <title>The distribution of antibiotic resistance genes in chicken gut microbiota commensals.</title>
        <authorList>
            <person name="Juricova H."/>
            <person name="Matiasovicova J."/>
            <person name="Kubasova T."/>
            <person name="Cejkova D."/>
            <person name="Rychlik I."/>
        </authorList>
    </citation>
    <scope>NUCLEOTIDE SEQUENCE [LARGE SCALE GENOMIC DNA]</scope>
    <source>
        <strain evidence="2 3">An435</strain>
    </source>
</reference>
<dbReference type="RefSeq" id="WP_148322355.1">
    <property type="nucleotide sequence ID" value="NZ_JACJLL010000068.1"/>
</dbReference>
<comment type="caution">
    <text evidence="2">The sequence shown here is derived from an EMBL/GenBank/DDBJ whole genome shotgun (WGS) entry which is preliminary data.</text>
</comment>
<gene>
    <name evidence="2" type="ORF">H6A19_11120</name>
</gene>
<name>A0ABS2FI45_9CLOT</name>
<feature type="transmembrane region" description="Helical" evidence="1">
    <location>
        <begin position="36"/>
        <end position="57"/>
    </location>
</feature>
<accession>A0ABS2FI45</accession>
<keyword evidence="1" id="KW-0472">Membrane</keyword>
<dbReference type="Proteomes" id="UP000767334">
    <property type="component" value="Unassembled WGS sequence"/>
</dbReference>
<organism evidence="2 3">
    <name type="scientific">Clostridium saudiense</name>
    <dbReference type="NCBI Taxonomy" id="1414720"/>
    <lineage>
        <taxon>Bacteria</taxon>
        <taxon>Bacillati</taxon>
        <taxon>Bacillota</taxon>
        <taxon>Clostridia</taxon>
        <taxon>Eubacteriales</taxon>
        <taxon>Clostridiaceae</taxon>
        <taxon>Clostridium</taxon>
    </lineage>
</organism>